<dbReference type="PANTHER" id="PTHR30203:SF25">
    <property type="entry name" value="OUTER MEMBRANE PROTEIN-RELATED"/>
    <property type="match status" value="1"/>
</dbReference>
<dbReference type="RefSeq" id="WP_394416731.1">
    <property type="nucleotide sequence ID" value="NZ_JBIGIC010000017.1"/>
</dbReference>
<dbReference type="Pfam" id="PF02321">
    <property type="entry name" value="OEP"/>
    <property type="match status" value="2"/>
</dbReference>
<feature type="signal peptide" evidence="2">
    <location>
        <begin position="1"/>
        <end position="20"/>
    </location>
</feature>
<dbReference type="Gene3D" id="1.20.1600.10">
    <property type="entry name" value="Outer membrane efflux proteins (OEP)"/>
    <property type="match status" value="1"/>
</dbReference>
<dbReference type="PANTHER" id="PTHR30203">
    <property type="entry name" value="OUTER MEMBRANE CATION EFFLUX PROTEIN"/>
    <property type="match status" value="1"/>
</dbReference>
<keyword evidence="2" id="KW-0564">Palmitate</keyword>
<comment type="caution">
    <text evidence="3">The sequence shown here is derived from an EMBL/GenBank/DDBJ whole genome shotgun (WGS) entry which is preliminary data.</text>
</comment>
<organism evidence="3 4">
    <name type="scientific">Pelomonas candidula</name>
    <dbReference type="NCBI Taxonomy" id="3299025"/>
    <lineage>
        <taxon>Bacteria</taxon>
        <taxon>Pseudomonadati</taxon>
        <taxon>Pseudomonadota</taxon>
        <taxon>Betaproteobacteria</taxon>
        <taxon>Burkholderiales</taxon>
        <taxon>Sphaerotilaceae</taxon>
        <taxon>Roseateles</taxon>
    </lineage>
</organism>
<dbReference type="SUPFAM" id="SSF56954">
    <property type="entry name" value="Outer membrane efflux proteins (OEP)"/>
    <property type="match status" value="1"/>
</dbReference>
<comment type="subcellular location">
    <subcellularLocation>
        <location evidence="2">Cell membrane</location>
        <topology evidence="2">Lipid-anchor</topology>
    </subcellularLocation>
</comment>
<reference evidence="3 4" key="1">
    <citation type="submission" date="2024-08" db="EMBL/GenBank/DDBJ databases">
        <authorList>
            <person name="Lu H."/>
        </authorList>
    </citation>
    <scope>NUCLEOTIDE SEQUENCE [LARGE SCALE GENOMIC DNA]</scope>
    <source>
        <strain evidence="3 4">BYS78W</strain>
    </source>
</reference>
<feature type="chain" id="PRO_5045006186" evidence="2">
    <location>
        <begin position="21"/>
        <end position="486"/>
    </location>
</feature>
<accession>A0ABW7HJD4</accession>
<evidence type="ECO:0000313" key="4">
    <source>
        <dbReference type="Proteomes" id="UP001606134"/>
    </source>
</evidence>
<sequence length="486" mass="50824">MSTRPVLVATLLVASLTGCAVGPTYSRPTAPIPERFQGQAAVDRRPATGNADLAEWWAAFDDAQLARLVRIALEQNLDLAQATARVSQARSAVGLANAALLPSGNVGTQAARAYQSVETPLGRVLNSNPNFDRSGSSYETNVSAGWELDVFGGLRRGKEAAQADYQASEAGAIAVRLVAAAQTADVYVSIRGLQTRLAIAHRQVETQQDLLDKVKLLYGKGLAAEMQVHQVEGALAQVRASVPVLRAGLSTAMNALDVLLGALPGTYSAALAEGGGIPAAPQIGASGSPAELLRRRPDLIAAERRLAASNARIGVAVAEYFPKLSLSGLIGSATSVSSGDLFTGGASQAAGVLGLRWRLFDFGRIDAQIEQAKGQEAELLAGYRLAALRATEDVENAFSTLVNREVQVAELTQGVESLTRARAATYAAYQKGVVSLIEVLQADENLLRASDARAQAETEAARAAISSFKALGGGWQPDARYAAALP</sequence>
<keyword evidence="2" id="KW-0449">Lipoprotein</keyword>
<proteinExistence type="inferred from homology"/>
<keyword evidence="2" id="KW-0732">Signal</keyword>
<dbReference type="InterPro" id="IPR003423">
    <property type="entry name" value="OMP_efflux"/>
</dbReference>
<dbReference type="Proteomes" id="UP001606134">
    <property type="component" value="Unassembled WGS sequence"/>
</dbReference>
<dbReference type="EMBL" id="JBIGIC010000017">
    <property type="protein sequence ID" value="MFG6490037.1"/>
    <property type="molecule type" value="Genomic_DNA"/>
</dbReference>
<evidence type="ECO:0000256" key="2">
    <source>
        <dbReference type="RuleBase" id="RU362097"/>
    </source>
</evidence>
<dbReference type="InterPro" id="IPR010131">
    <property type="entry name" value="MdtP/NodT-like"/>
</dbReference>
<keyword evidence="2" id="KW-0472">Membrane</keyword>
<gene>
    <name evidence="3" type="ORF">ACG04R_25395</name>
</gene>
<dbReference type="Gene3D" id="2.20.200.10">
    <property type="entry name" value="Outer membrane efflux proteins (OEP)"/>
    <property type="match status" value="1"/>
</dbReference>
<name>A0ABW7HJD4_9BURK</name>
<comment type="similarity">
    <text evidence="1 2">Belongs to the outer membrane factor (OMF) (TC 1.B.17) family.</text>
</comment>
<keyword evidence="4" id="KW-1185">Reference proteome</keyword>
<evidence type="ECO:0000256" key="1">
    <source>
        <dbReference type="ARBA" id="ARBA00007613"/>
    </source>
</evidence>
<evidence type="ECO:0000313" key="3">
    <source>
        <dbReference type="EMBL" id="MFG6490037.1"/>
    </source>
</evidence>
<dbReference type="NCBIfam" id="TIGR01845">
    <property type="entry name" value="outer_NodT"/>
    <property type="match status" value="1"/>
</dbReference>
<keyword evidence="2" id="KW-0812">Transmembrane</keyword>
<dbReference type="PROSITE" id="PS51257">
    <property type="entry name" value="PROKAR_LIPOPROTEIN"/>
    <property type="match status" value="1"/>
</dbReference>
<protein>
    <submittedName>
        <fullName evidence="3">Efflux transporter outer membrane subunit</fullName>
    </submittedName>
</protein>
<keyword evidence="2" id="KW-1134">Transmembrane beta strand</keyword>